<reference evidence="2 3" key="1">
    <citation type="journal article" date="2020" name="G3 (Bethesda)">
        <title>Improved Reference Genome for Cyclotella cryptica CCMP332, a Model for Cell Wall Morphogenesis, Salinity Adaptation, and Lipid Production in Diatoms (Bacillariophyta).</title>
        <authorList>
            <person name="Roberts W.R."/>
            <person name="Downey K.M."/>
            <person name="Ruck E.C."/>
            <person name="Traller J.C."/>
            <person name="Alverson A.J."/>
        </authorList>
    </citation>
    <scope>NUCLEOTIDE SEQUENCE [LARGE SCALE GENOMIC DNA]</scope>
    <source>
        <strain evidence="2 3">CCMP332</strain>
    </source>
</reference>
<dbReference type="EMBL" id="JABMIG020000069">
    <property type="protein sequence ID" value="KAL3795671.1"/>
    <property type="molecule type" value="Genomic_DNA"/>
</dbReference>
<protein>
    <submittedName>
        <fullName evidence="2">Uncharacterized protein</fullName>
    </submittedName>
</protein>
<keyword evidence="3" id="KW-1185">Reference proteome</keyword>
<sequence length="262" mass="28293">MDPKGGCTNTSHGTYKLDFKGERLLIQTPTVLKATTHAFFSLPYLQVQTLPGLTIAVMISLQAPANVWRTLITIIKSEGQNVPLTIDTDLKGPLMVRQTDAKSATQVSCGLGFGKEGSPTGYDFVSEFETLEGEGEGQKENLLDEEDSINEEEFSSNQCQILGESARLLGTKLDSAKNDLNPQGYPQDNEGEFDLEDQKFDNKEPSISQASFGPSDSPITCCPGPPGKDDESSGILSGFGEPPRPWVNSSPTPTTEHVVHAI</sequence>
<organism evidence="2 3">
    <name type="scientific">Cyclotella cryptica</name>
    <dbReference type="NCBI Taxonomy" id="29204"/>
    <lineage>
        <taxon>Eukaryota</taxon>
        <taxon>Sar</taxon>
        <taxon>Stramenopiles</taxon>
        <taxon>Ochrophyta</taxon>
        <taxon>Bacillariophyta</taxon>
        <taxon>Coscinodiscophyceae</taxon>
        <taxon>Thalassiosirophycidae</taxon>
        <taxon>Stephanodiscales</taxon>
        <taxon>Stephanodiscaceae</taxon>
        <taxon>Cyclotella</taxon>
    </lineage>
</organism>
<feature type="compositionally biased region" description="Polar residues" evidence="1">
    <location>
        <begin position="205"/>
        <end position="218"/>
    </location>
</feature>
<accession>A0ABD3Q6T9</accession>
<name>A0ABD3Q6T9_9STRA</name>
<dbReference type="AlphaFoldDB" id="A0ABD3Q6T9"/>
<evidence type="ECO:0000313" key="3">
    <source>
        <dbReference type="Proteomes" id="UP001516023"/>
    </source>
</evidence>
<evidence type="ECO:0000313" key="2">
    <source>
        <dbReference type="EMBL" id="KAL3795671.1"/>
    </source>
</evidence>
<evidence type="ECO:0000256" key="1">
    <source>
        <dbReference type="SAM" id="MobiDB-lite"/>
    </source>
</evidence>
<comment type="caution">
    <text evidence="2">The sequence shown here is derived from an EMBL/GenBank/DDBJ whole genome shotgun (WGS) entry which is preliminary data.</text>
</comment>
<feature type="region of interest" description="Disordered" evidence="1">
    <location>
        <begin position="204"/>
        <end position="262"/>
    </location>
</feature>
<proteinExistence type="predicted"/>
<gene>
    <name evidence="2" type="ORF">HJC23_002078</name>
</gene>
<dbReference type="Proteomes" id="UP001516023">
    <property type="component" value="Unassembled WGS sequence"/>
</dbReference>